<dbReference type="PANTHER" id="PTHR12998">
    <property type="entry name" value="TRNA:M(4)X MODIFICATION ENZYME TRM13 HOMOLOG"/>
    <property type="match status" value="1"/>
</dbReference>
<evidence type="ECO:0000256" key="8">
    <source>
        <dbReference type="ARBA" id="ARBA00022694"/>
    </source>
</evidence>
<name>A0A4P9ZJ84_9ASCO</name>
<evidence type="ECO:0000313" key="18">
    <source>
        <dbReference type="Proteomes" id="UP000268321"/>
    </source>
</evidence>
<evidence type="ECO:0000256" key="9">
    <source>
        <dbReference type="ARBA" id="ARBA00022723"/>
    </source>
</evidence>
<dbReference type="OrthoDB" id="258806at2759"/>
<dbReference type="InterPro" id="IPR022776">
    <property type="entry name" value="TRM13/UPF0224_CHHC_Znf_dom"/>
</dbReference>
<evidence type="ECO:0000256" key="13">
    <source>
        <dbReference type="ARBA" id="ARBA00048635"/>
    </source>
</evidence>
<keyword evidence="5 15" id="KW-0489">Methyltransferase</keyword>
<keyword evidence="9 15" id="KW-0479">Metal-binding</keyword>
<evidence type="ECO:0000256" key="15">
    <source>
        <dbReference type="RuleBase" id="RU367103"/>
    </source>
</evidence>
<dbReference type="Pfam" id="PF05253">
    <property type="entry name" value="zf-U11-48K"/>
    <property type="match status" value="1"/>
</dbReference>
<comment type="similarity">
    <text evidence="2 15">Belongs to the methyltransferase TRM13 family.</text>
</comment>
<dbReference type="InterPro" id="IPR039044">
    <property type="entry name" value="Trm13"/>
</dbReference>
<dbReference type="InterPro" id="IPR007871">
    <property type="entry name" value="Methyltransferase_TRM13"/>
</dbReference>
<reference evidence="18" key="1">
    <citation type="journal article" date="2018" name="Nat. Microbiol.">
        <title>Leveraging single-cell genomics to expand the fungal tree of life.</title>
        <authorList>
            <person name="Ahrendt S.R."/>
            <person name="Quandt C.A."/>
            <person name="Ciobanu D."/>
            <person name="Clum A."/>
            <person name="Salamov A."/>
            <person name="Andreopoulos B."/>
            <person name="Cheng J.F."/>
            <person name="Woyke T."/>
            <person name="Pelin A."/>
            <person name="Henrissat B."/>
            <person name="Reynolds N.K."/>
            <person name="Benny G.L."/>
            <person name="Smith M.E."/>
            <person name="James T.Y."/>
            <person name="Grigoriev I.V."/>
        </authorList>
    </citation>
    <scope>NUCLEOTIDE SEQUENCE [LARGE SCALE GENOMIC DNA]</scope>
    <source>
        <strain evidence="18">Baker2002</strain>
    </source>
</reference>
<evidence type="ECO:0000256" key="1">
    <source>
        <dbReference type="ARBA" id="ARBA00002267"/>
    </source>
</evidence>
<dbReference type="EMBL" id="ML004430">
    <property type="protein sequence ID" value="RKP32562.1"/>
    <property type="molecule type" value="Genomic_DNA"/>
</dbReference>
<keyword evidence="8 15" id="KW-0819">tRNA processing</keyword>
<evidence type="ECO:0000256" key="2">
    <source>
        <dbReference type="ARBA" id="ARBA00005265"/>
    </source>
</evidence>
<keyword evidence="6 15" id="KW-0808">Transferase</keyword>
<feature type="domain" description="CHHC U11-48K-type" evidence="16">
    <location>
        <begin position="41"/>
        <end position="68"/>
    </location>
</feature>
<dbReference type="PROSITE" id="PS51800">
    <property type="entry name" value="ZF_CHHC_U11_48K"/>
    <property type="match status" value="1"/>
</dbReference>
<feature type="non-terminal residue" evidence="17">
    <location>
        <position position="1"/>
    </location>
</feature>
<evidence type="ECO:0000256" key="3">
    <source>
        <dbReference type="ARBA" id="ARBA00012810"/>
    </source>
</evidence>
<evidence type="ECO:0000313" key="17">
    <source>
        <dbReference type="EMBL" id="RKP32562.1"/>
    </source>
</evidence>
<comment type="catalytic activity">
    <reaction evidence="12 15">
        <text>cytidine(4) in tRNA(Pro) + S-adenosyl-L-methionine = 2'-O-methylcytidine(4) in tRNA(Pro) + S-adenosyl-L-homocysteine + H(+)</text>
        <dbReference type="Rhea" id="RHEA:32767"/>
        <dbReference type="Rhea" id="RHEA-COMP:10397"/>
        <dbReference type="Rhea" id="RHEA-COMP:10398"/>
        <dbReference type="ChEBI" id="CHEBI:15378"/>
        <dbReference type="ChEBI" id="CHEBI:57856"/>
        <dbReference type="ChEBI" id="CHEBI:59789"/>
        <dbReference type="ChEBI" id="CHEBI:74495"/>
        <dbReference type="ChEBI" id="CHEBI:82748"/>
        <dbReference type="EC" id="2.1.1.225"/>
    </reaction>
</comment>
<evidence type="ECO:0000256" key="5">
    <source>
        <dbReference type="ARBA" id="ARBA00022603"/>
    </source>
</evidence>
<evidence type="ECO:0000256" key="10">
    <source>
        <dbReference type="ARBA" id="ARBA00022771"/>
    </source>
</evidence>
<dbReference type="Proteomes" id="UP000268321">
    <property type="component" value="Unassembled WGS sequence"/>
</dbReference>
<dbReference type="AlphaFoldDB" id="A0A4P9ZJ84"/>
<keyword evidence="11 15" id="KW-0862">Zinc</keyword>
<keyword evidence="7 15" id="KW-0949">S-adenosyl-L-methionine</keyword>
<dbReference type="GO" id="GO:0106050">
    <property type="term" value="F:tRNA 2'-O-methyltransferase activity"/>
    <property type="evidence" value="ECO:0007669"/>
    <property type="project" value="UniProtKB-UniRule"/>
</dbReference>
<evidence type="ECO:0000259" key="16">
    <source>
        <dbReference type="PROSITE" id="PS51800"/>
    </source>
</evidence>
<dbReference type="GO" id="GO:0008270">
    <property type="term" value="F:zinc ion binding"/>
    <property type="evidence" value="ECO:0007669"/>
    <property type="project" value="UniProtKB-KW"/>
</dbReference>
<sequence length="400" mass="45610">RCEFIIEKKKRRCGMRRQKGASFCLDHLKNELGQNGSEDQRIPCPLDPKHSVWSRRLKLHLNKCNARPVEVHDPWYEANYNTRLRSDEGVEKDSIQEPIDNQKITTFQEDIEMFNQVISALQTYSKSIEPVPEMVRQHPGLDSWMEAKQNKKHILQQSSMAGILKELGLLSSENLYMEFGCGKGELSRIINTCILSDKHASQKTYGFGLIDRGANRMKVDNKILQDCENSELQPVIKRSRIDIEHLVVDKFLESSEPTSVVAVSKHLCGVATDLTLKCLLNLSTTIKRLKGLVVAMCCRQVCNYEQLLTPSKKYLAQHGIKDAEHFSVLKKVLTWAVCGTTTDHELSNGQNKEDLGLLARTMIDNSRVFTINKMMPEFTARLVKYAEKNVTSENHCLQMT</sequence>
<dbReference type="Pfam" id="PF11722">
    <property type="entry name" value="zf-TRM13_CCCH"/>
    <property type="match status" value="1"/>
</dbReference>
<comment type="catalytic activity">
    <reaction evidence="13 15">
        <text>cytidine(4) in tRNA(Gly)(GCC) + S-adenosyl-L-methionine = 2'-O-methylcytidine(4) in tRNA(Gly)(GCC) + S-adenosyl-L-homocysteine + H(+)</text>
        <dbReference type="Rhea" id="RHEA:43192"/>
        <dbReference type="Rhea" id="RHEA-COMP:10399"/>
        <dbReference type="Rhea" id="RHEA-COMP:10400"/>
        <dbReference type="ChEBI" id="CHEBI:15378"/>
        <dbReference type="ChEBI" id="CHEBI:57856"/>
        <dbReference type="ChEBI" id="CHEBI:59789"/>
        <dbReference type="ChEBI" id="CHEBI:74495"/>
        <dbReference type="ChEBI" id="CHEBI:82748"/>
        <dbReference type="EC" id="2.1.1.225"/>
    </reaction>
</comment>
<gene>
    <name evidence="17" type="ORF">METBISCDRAFT_5129</name>
</gene>
<organism evidence="17 18">
    <name type="scientific">Metschnikowia bicuspidata</name>
    <dbReference type="NCBI Taxonomy" id="27322"/>
    <lineage>
        <taxon>Eukaryota</taxon>
        <taxon>Fungi</taxon>
        <taxon>Dikarya</taxon>
        <taxon>Ascomycota</taxon>
        <taxon>Saccharomycotina</taxon>
        <taxon>Pichiomycetes</taxon>
        <taxon>Metschnikowiaceae</taxon>
        <taxon>Metschnikowia</taxon>
    </lineage>
</organism>
<accession>A0A4P9ZJ84</accession>
<protein>
    <recommendedName>
        <fullName evidence="4 15">tRNA:m(4)X modification enzyme TRM13</fullName>
        <ecNumber evidence="3 15">2.1.1.225</ecNumber>
    </recommendedName>
</protein>
<proteinExistence type="inferred from homology"/>
<evidence type="ECO:0000256" key="11">
    <source>
        <dbReference type="ARBA" id="ARBA00022833"/>
    </source>
</evidence>
<dbReference type="InterPro" id="IPR021721">
    <property type="entry name" value="Znf_CCCH-type_TRM13"/>
</dbReference>
<comment type="catalytic activity">
    <reaction evidence="14 15">
        <text>adenosine(4) in tRNA(His) + S-adenosyl-L-methionine = 2'-O-methyladenosine(4) in tRNA(His) + S-adenosyl-L-homocysteine + H(+)</text>
        <dbReference type="Rhea" id="RHEA:43196"/>
        <dbReference type="Rhea" id="RHEA-COMP:10401"/>
        <dbReference type="Rhea" id="RHEA-COMP:10402"/>
        <dbReference type="ChEBI" id="CHEBI:15378"/>
        <dbReference type="ChEBI" id="CHEBI:57856"/>
        <dbReference type="ChEBI" id="CHEBI:59789"/>
        <dbReference type="ChEBI" id="CHEBI:74411"/>
        <dbReference type="ChEBI" id="CHEBI:74477"/>
        <dbReference type="EC" id="2.1.1.225"/>
    </reaction>
</comment>
<evidence type="ECO:0000256" key="12">
    <source>
        <dbReference type="ARBA" id="ARBA00048165"/>
    </source>
</evidence>
<feature type="non-terminal residue" evidence="17">
    <location>
        <position position="400"/>
    </location>
</feature>
<keyword evidence="10 15" id="KW-0863">Zinc-finger</keyword>
<evidence type="ECO:0000256" key="4">
    <source>
        <dbReference type="ARBA" id="ARBA00015883"/>
    </source>
</evidence>
<dbReference type="PANTHER" id="PTHR12998:SF0">
    <property type="entry name" value="TRNA:M(4)X MODIFICATION ENZYME TRM13 HOMOLOG"/>
    <property type="match status" value="1"/>
</dbReference>
<dbReference type="Pfam" id="PF05206">
    <property type="entry name" value="TRM13"/>
    <property type="match status" value="1"/>
</dbReference>
<evidence type="ECO:0000256" key="6">
    <source>
        <dbReference type="ARBA" id="ARBA00022679"/>
    </source>
</evidence>
<dbReference type="GO" id="GO:0030488">
    <property type="term" value="P:tRNA methylation"/>
    <property type="evidence" value="ECO:0007669"/>
    <property type="project" value="InterPro"/>
</dbReference>
<dbReference type="EC" id="2.1.1.225" evidence="3 15"/>
<evidence type="ECO:0000256" key="14">
    <source>
        <dbReference type="ARBA" id="ARBA00049393"/>
    </source>
</evidence>
<evidence type="ECO:0000256" key="7">
    <source>
        <dbReference type="ARBA" id="ARBA00022691"/>
    </source>
</evidence>
<keyword evidence="18" id="KW-1185">Reference proteome</keyword>
<comment type="function">
    <text evidence="1 15">tRNA methylase which 2'-O-methylates cytidine(4) in tRNA(Pro) and tRNA(Gly)(GCC), and adenosine(4) in tRNA(His).</text>
</comment>